<evidence type="ECO:0000313" key="1">
    <source>
        <dbReference type="EMBL" id="CAD7460706.1"/>
    </source>
</evidence>
<organism evidence="1">
    <name type="scientific">Timema tahoe</name>
    <dbReference type="NCBI Taxonomy" id="61484"/>
    <lineage>
        <taxon>Eukaryota</taxon>
        <taxon>Metazoa</taxon>
        <taxon>Ecdysozoa</taxon>
        <taxon>Arthropoda</taxon>
        <taxon>Hexapoda</taxon>
        <taxon>Insecta</taxon>
        <taxon>Pterygota</taxon>
        <taxon>Neoptera</taxon>
        <taxon>Polyneoptera</taxon>
        <taxon>Phasmatodea</taxon>
        <taxon>Timematodea</taxon>
        <taxon>Timematoidea</taxon>
        <taxon>Timematidae</taxon>
        <taxon>Timema</taxon>
    </lineage>
</organism>
<gene>
    <name evidence="1" type="ORF">TTEB3V08_LOCUS8627</name>
</gene>
<proteinExistence type="predicted"/>
<accession>A0A7R9NYA8</accession>
<sequence>MLVRKANLKGELDNDEVKEEFGNQINLCRDRGMNPGPSAQRSDTLSLDCQTSATITTCTAVTTMTAVAVTIIEVWQRKKIQILHKRSEHLLGSTDELRGIQTVPPRPAAIPPCTSVSSLSPTIRQLAGSTPRKWQASKKIAL</sequence>
<dbReference type="AlphaFoldDB" id="A0A7R9NYA8"/>
<name>A0A7R9NYA8_9NEOP</name>
<reference evidence="1" key="1">
    <citation type="submission" date="2020-11" db="EMBL/GenBank/DDBJ databases">
        <authorList>
            <person name="Tran Van P."/>
        </authorList>
    </citation>
    <scope>NUCLEOTIDE SEQUENCE</scope>
</reference>
<protein>
    <submittedName>
        <fullName evidence="1">Uncharacterized protein</fullName>
    </submittedName>
</protein>
<dbReference type="EMBL" id="OE003961">
    <property type="protein sequence ID" value="CAD7460706.1"/>
    <property type="molecule type" value="Genomic_DNA"/>
</dbReference>